<dbReference type="GO" id="GO:0005768">
    <property type="term" value="C:endosome"/>
    <property type="evidence" value="ECO:0007669"/>
    <property type="project" value="TreeGrafter"/>
</dbReference>
<keyword evidence="6" id="KW-0325">Glycoprotein</keyword>
<dbReference type="InterPro" id="IPR029063">
    <property type="entry name" value="SAM-dependent_MTases_sf"/>
</dbReference>
<evidence type="ECO:0000256" key="5">
    <source>
        <dbReference type="ARBA" id="ARBA00037847"/>
    </source>
</evidence>
<proteinExistence type="inferred from homology"/>
<feature type="compositionally biased region" description="Basic and acidic residues" evidence="7">
    <location>
        <begin position="97"/>
        <end position="106"/>
    </location>
</feature>
<keyword evidence="6" id="KW-1133">Transmembrane helix</keyword>
<dbReference type="Gene3D" id="3.40.50.150">
    <property type="entry name" value="Vaccinia Virus protein VP39"/>
    <property type="match status" value="1"/>
</dbReference>
<dbReference type="SUPFAM" id="SSF53335">
    <property type="entry name" value="S-adenosyl-L-methionine-dependent methyltransferases"/>
    <property type="match status" value="2"/>
</dbReference>
<evidence type="ECO:0000256" key="1">
    <source>
        <dbReference type="ARBA" id="ARBA00004606"/>
    </source>
</evidence>
<reference evidence="8 9" key="1">
    <citation type="submission" date="2019-12" db="EMBL/GenBank/DDBJ databases">
        <authorList>
            <person name="Scholz U."/>
            <person name="Mascher M."/>
            <person name="Fiebig A."/>
        </authorList>
    </citation>
    <scope>NUCLEOTIDE SEQUENCE</scope>
</reference>
<evidence type="ECO:0000313" key="8">
    <source>
        <dbReference type="EMBL" id="CAA2617912.1"/>
    </source>
</evidence>
<keyword evidence="6" id="KW-0812">Transmembrane</keyword>
<keyword evidence="4 6" id="KW-0735">Signal-anchor</keyword>
<dbReference type="PANTHER" id="PTHR10108:SF1102">
    <property type="entry name" value="METHYLTRANSFERASE PMT28-RELATED"/>
    <property type="match status" value="1"/>
</dbReference>
<dbReference type="EC" id="2.1.1.-" evidence="6"/>
<dbReference type="GO" id="GO:0032259">
    <property type="term" value="P:methylation"/>
    <property type="evidence" value="ECO:0007669"/>
    <property type="project" value="UniProtKB-KW"/>
</dbReference>
<dbReference type="GO" id="GO:0008168">
    <property type="term" value="F:methyltransferase activity"/>
    <property type="evidence" value="ECO:0007669"/>
    <property type="project" value="UniProtKB-UniRule"/>
</dbReference>
<sequence>MAATKFIGKIKRHRLGFCAKVCLVAFLGLVFTGIWFALSSPSSAVSNRRTSFGDVAEQAGIRGKESGAFRKPTSPAARTPAATTRAPVSSGNQSPPAKEEREETIRENGGNDENLKADGPKSPEEEEGGGREDNAEIEEQTNEEEDIADRDPEDGVGADDGEEPTENETSGKGIGNEKLGPLFDPTAQYSWKSCAAKKGPHYIPCIDLEVAGSGKFQGHRHHERSCPRPPPMCLVPLPPEYKPPVSWPESRSQIFFTNVAHPMLSAYMKGHRWLRLDGDLLLFPRNESILQDGGAQFIDFIEETVPDIDWGKNIRIVLDIQCTDSSFGAALLEKEVLTISLGLMGDQTDLAQLALERGFPAVVGNLGIRRLPFPSGVFDAIHCGDCSIPWHSKGGRPLLEMNRILRPGGYCIMSFKHGDIEAEEGMSASIDSISWSVLAHRNDEDSDLGVKIYQKPSSNDVYELRRTKNPPLCQENENQDAAWYTPITACLHTIPAAIEERGTDWPEDWPKRLEHFPEWLADSQERILADAKRWRETLNRSYLSGLGVDWSKVRNVMDMRAIYGGLAAALAPYKVWVMNVVPVHGPNTLPVIFERGLLGVYHDWCEPFSTFPRSYDLLHADHLFSRLKKRCRHPVGIVAEMDRILRPGGWAIIREKLEILRPLEEILRTLHWEIRMTYSKDSEGIVCAEKTTWRP</sequence>
<evidence type="ECO:0000256" key="3">
    <source>
        <dbReference type="ARBA" id="ARBA00022603"/>
    </source>
</evidence>
<feature type="region of interest" description="Disordered" evidence="7">
    <location>
        <begin position="56"/>
        <end position="181"/>
    </location>
</feature>
<comment type="subcellular location">
    <subcellularLocation>
        <location evidence="5">Endomembrane system</location>
        <topology evidence="5">Single-pass membrane protein</topology>
    </subcellularLocation>
    <subcellularLocation>
        <location evidence="1 6">Membrane</location>
        <topology evidence="1 6">Single-pass type II membrane protein</topology>
    </subcellularLocation>
</comment>
<evidence type="ECO:0000256" key="6">
    <source>
        <dbReference type="RuleBase" id="RU366043"/>
    </source>
</evidence>
<dbReference type="Pfam" id="PF03141">
    <property type="entry name" value="Methyltransf_29"/>
    <property type="match status" value="1"/>
</dbReference>
<dbReference type="EMBL" id="CACRZD030000003">
    <property type="protein sequence ID" value="CAA6657605.1"/>
    <property type="molecule type" value="Genomic_DNA"/>
</dbReference>
<dbReference type="Proteomes" id="UP001189122">
    <property type="component" value="Unassembled WGS sequence"/>
</dbReference>
<evidence type="ECO:0000313" key="9">
    <source>
        <dbReference type="Proteomes" id="UP001189122"/>
    </source>
</evidence>
<dbReference type="InterPro" id="IPR004159">
    <property type="entry name" value="Put_SAM_MeTrfase"/>
</dbReference>
<name>A0A7I8IIA9_SPIIN</name>
<protein>
    <recommendedName>
        <fullName evidence="6">Methyltransferase</fullName>
        <ecNumber evidence="6">2.1.1.-</ecNumber>
    </recommendedName>
</protein>
<keyword evidence="6" id="KW-0808">Transferase</keyword>
<dbReference type="PANTHER" id="PTHR10108">
    <property type="entry name" value="SAM-DEPENDENT METHYLTRANSFERASE"/>
    <property type="match status" value="1"/>
</dbReference>
<organism evidence="8">
    <name type="scientific">Spirodela intermedia</name>
    <name type="common">Intermediate duckweed</name>
    <dbReference type="NCBI Taxonomy" id="51605"/>
    <lineage>
        <taxon>Eukaryota</taxon>
        <taxon>Viridiplantae</taxon>
        <taxon>Streptophyta</taxon>
        <taxon>Embryophyta</taxon>
        <taxon>Tracheophyta</taxon>
        <taxon>Spermatophyta</taxon>
        <taxon>Magnoliopsida</taxon>
        <taxon>Liliopsida</taxon>
        <taxon>Araceae</taxon>
        <taxon>Lemnoideae</taxon>
        <taxon>Spirodela</taxon>
    </lineage>
</organism>
<keyword evidence="9" id="KW-1185">Reference proteome</keyword>
<evidence type="ECO:0000256" key="4">
    <source>
        <dbReference type="ARBA" id="ARBA00022968"/>
    </source>
</evidence>
<dbReference type="GO" id="GO:0005802">
    <property type="term" value="C:trans-Golgi network"/>
    <property type="evidence" value="ECO:0007669"/>
    <property type="project" value="TreeGrafter"/>
</dbReference>
<feature type="transmembrane region" description="Helical" evidence="6">
    <location>
        <begin position="21"/>
        <end position="38"/>
    </location>
</feature>
<comment type="similarity">
    <text evidence="2 6">Belongs to the methyltransferase superfamily.</text>
</comment>
<feature type="compositionally biased region" description="Basic and acidic residues" evidence="7">
    <location>
        <begin position="113"/>
        <end position="134"/>
    </location>
</feature>
<gene>
    <name evidence="8" type="ORF">SI7747_03004073</name>
</gene>
<dbReference type="EMBL" id="LR743590">
    <property type="protein sequence ID" value="CAA2617912.1"/>
    <property type="molecule type" value="Genomic_DNA"/>
</dbReference>
<feature type="compositionally biased region" description="Acidic residues" evidence="7">
    <location>
        <begin position="135"/>
        <end position="166"/>
    </location>
</feature>
<keyword evidence="6" id="KW-0472">Membrane</keyword>
<accession>A0A7I8IIA9</accession>
<evidence type="ECO:0000256" key="2">
    <source>
        <dbReference type="ARBA" id="ARBA00008361"/>
    </source>
</evidence>
<dbReference type="GO" id="GO:0016020">
    <property type="term" value="C:membrane"/>
    <property type="evidence" value="ECO:0007669"/>
    <property type="project" value="UniProtKB-SubCell"/>
</dbReference>
<dbReference type="AlphaFoldDB" id="A0A7I8IIA9"/>
<evidence type="ECO:0000256" key="7">
    <source>
        <dbReference type="SAM" id="MobiDB-lite"/>
    </source>
</evidence>
<feature type="compositionally biased region" description="Low complexity" evidence="7">
    <location>
        <begin position="72"/>
        <end position="87"/>
    </location>
</feature>
<keyword evidence="3 6" id="KW-0489">Methyltransferase</keyword>